<feature type="region of interest" description="Disordered" evidence="6">
    <location>
        <begin position="77"/>
        <end position="117"/>
    </location>
</feature>
<dbReference type="GO" id="GO:0016020">
    <property type="term" value="C:membrane"/>
    <property type="evidence" value="ECO:0007669"/>
    <property type="project" value="UniProtKB-SubCell"/>
</dbReference>
<dbReference type="InterPro" id="IPR031627">
    <property type="entry name" value="PDZK1IP1/SMIM24"/>
</dbReference>
<evidence type="ECO:0000313" key="8">
    <source>
        <dbReference type="Ensembl" id="ENSGWIP00000019795.1"/>
    </source>
</evidence>
<reference evidence="8" key="3">
    <citation type="submission" date="2025-09" db="UniProtKB">
        <authorList>
            <consortium name="Ensembl"/>
        </authorList>
    </citation>
    <scope>IDENTIFICATION</scope>
</reference>
<sequence>MWRNSGSTPSPTWMIELLTLSLRETAAGAKAGTLQPWLVGLTAVVGFLLIVFVILIIHRLLKNKRFGVHIPTHRQHINQRRKQISFTKDTKEEENEKLKRKAKQPEGRGPLFSPGIL</sequence>
<dbReference type="PANTHER" id="PTHR15296:SF2">
    <property type="entry name" value="SMALL INTEGRAL MEMBRANE PROTEIN 24"/>
    <property type="match status" value="1"/>
</dbReference>
<dbReference type="Proteomes" id="UP000694680">
    <property type="component" value="Chromosome 4"/>
</dbReference>
<evidence type="ECO:0000256" key="5">
    <source>
        <dbReference type="ARBA" id="ARBA00049650"/>
    </source>
</evidence>
<keyword evidence="4 7" id="KW-0472">Membrane</keyword>
<evidence type="ECO:0000256" key="4">
    <source>
        <dbReference type="ARBA" id="ARBA00023136"/>
    </source>
</evidence>
<keyword evidence="2 7" id="KW-0812">Transmembrane</keyword>
<dbReference type="Pfam" id="PF15807">
    <property type="entry name" value="MAP17"/>
    <property type="match status" value="1"/>
</dbReference>
<comment type="similarity">
    <text evidence="5">Belongs to the PDZK1-interacting protein 1/SMIM24 family.</text>
</comment>
<evidence type="ECO:0000256" key="7">
    <source>
        <dbReference type="SAM" id="Phobius"/>
    </source>
</evidence>
<dbReference type="Ensembl" id="ENSGWIT00000021787.1">
    <property type="protein sequence ID" value="ENSGWIP00000019795.1"/>
    <property type="gene ID" value="ENSGWIG00000010789.1"/>
</dbReference>
<evidence type="ECO:0000256" key="1">
    <source>
        <dbReference type="ARBA" id="ARBA00004167"/>
    </source>
</evidence>
<proteinExistence type="inferred from homology"/>
<protein>
    <submittedName>
        <fullName evidence="8">Uncharacterized protein</fullName>
    </submittedName>
</protein>
<evidence type="ECO:0000256" key="3">
    <source>
        <dbReference type="ARBA" id="ARBA00022989"/>
    </source>
</evidence>
<evidence type="ECO:0000256" key="6">
    <source>
        <dbReference type="SAM" id="MobiDB-lite"/>
    </source>
</evidence>
<feature type="transmembrane region" description="Helical" evidence="7">
    <location>
        <begin position="37"/>
        <end position="57"/>
    </location>
</feature>
<dbReference type="AlphaFoldDB" id="A0A8C5ECH7"/>
<keyword evidence="9" id="KW-1185">Reference proteome</keyword>
<evidence type="ECO:0000256" key="2">
    <source>
        <dbReference type="ARBA" id="ARBA00022692"/>
    </source>
</evidence>
<keyword evidence="3 7" id="KW-1133">Transmembrane helix</keyword>
<reference evidence="8" key="1">
    <citation type="submission" date="2020-06" db="EMBL/GenBank/DDBJ databases">
        <authorList>
            <consortium name="Wellcome Sanger Institute Data Sharing"/>
        </authorList>
    </citation>
    <scope>NUCLEOTIDE SEQUENCE [LARGE SCALE GENOMIC DNA]</scope>
</reference>
<dbReference type="PANTHER" id="PTHR15296">
    <property type="entry name" value="MEMBRANE-ASSOCIATED PROTEIN MAP17"/>
    <property type="match status" value="1"/>
</dbReference>
<evidence type="ECO:0000313" key="9">
    <source>
        <dbReference type="Proteomes" id="UP000694680"/>
    </source>
</evidence>
<accession>A0A8C5ECH7</accession>
<comment type="subcellular location">
    <subcellularLocation>
        <location evidence="1">Membrane</location>
        <topology evidence="1">Single-pass membrane protein</topology>
    </subcellularLocation>
</comment>
<name>A0A8C5ECH7_GOUWI</name>
<organism evidence="8 9">
    <name type="scientific">Gouania willdenowi</name>
    <name type="common">Blunt-snouted clingfish</name>
    <name type="synonym">Lepadogaster willdenowi</name>
    <dbReference type="NCBI Taxonomy" id="441366"/>
    <lineage>
        <taxon>Eukaryota</taxon>
        <taxon>Metazoa</taxon>
        <taxon>Chordata</taxon>
        <taxon>Craniata</taxon>
        <taxon>Vertebrata</taxon>
        <taxon>Euteleostomi</taxon>
        <taxon>Actinopterygii</taxon>
        <taxon>Neopterygii</taxon>
        <taxon>Teleostei</taxon>
        <taxon>Neoteleostei</taxon>
        <taxon>Acanthomorphata</taxon>
        <taxon>Ovalentaria</taxon>
        <taxon>Blenniimorphae</taxon>
        <taxon>Blenniiformes</taxon>
        <taxon>Gobiesocoidei</taxon>
        <taxon>Gobiesocidae</taxon>
        <taxon>Gobiesocinae</taxon>
        <taxon>Gouania</taxon>
    </lineage>
</organism>
<feature type="compositionally biased region" description="Basic and acidic residues" evidence="6">
    <location>
        <begin position="88"/>
        <end position="97"/>
    </location>
</feature>
<reference evidence="8" key="2">
    <citation type="submission" date="2025-08" db="UniProtKB">
        <authorList>
            <consortium name="Ensembl"/>
        </authorList>
    </citation>
    <scope>IDENTIFICATION</scope>
</reference>